<organism evidence="1 2">
    <name type="scientific">Flavobacterium fragile</name>
    <dbReference type="NCBI Taxonomy" id="2949085"/>
    <lineage>
        <taxon>Bacteria</taxon>
        <taxon>Pseudomonadati</taxon>
        <taxon>Bacteroidota</taxon>
        <taxon>Flavobacteriia</taxon>
        <taxon>Flavobacteriales</taxon>
        <taxon>Flavobacteriaceae</taxon>
        <taxon>Flavobacterium</taxon>
    </lineage>
</organism>
<sequence>MQIQPLTSNQSSMEILFDSFVIENLKSFDELIEIYLTYKQKNPGKTIIFTLDDLGQAEYTSGHSIDSNDLDETAGYDLSKLDKLCFEDGKHLGYLSTPSEFFIRRENFLKQTKDIDFSSVCNSLLIEEEEILILEKINVSPFEYLDEKIILKVVPVEKSYEGICGFPNGYFQSDLDPFENYALSKHLFEKYNFELFGIGASFLGFIRNEKLEENKIRELISDLSKLYNTNETAFDNLSEIIKSNNYIFLKYIEYLKE</sequence>
<evidence type="ECO:0000313" key="1">
    <source>
        <dbReference type="EMBL" id="MCL9770572.1"/>
    </source>
</evidence>
<reference evidence="1 2" key="1">
    <citation type="submission" date="2022-05" db="EMBL/GenBank/DDBJ databases">
        <title>Flavobacterium sp., isolated from activated sludge.</title>
        <authorList>
            <person name="Ran Q."/>
        </authorList>
    </citation>
    <scope>NUCLEOTIDE SEQUENCE [LARGE SCALE GENOMIC DNA]</scope>
    <source>
        <strain evidence="1 2">HXWNR69</strain>
    </source>
</reference>
<comment type="caution">
    <text evidence="1">The sequence shown here is derived from an EMBL/GenBank/DDBJ whole genome shotgun (WGS) entry which is preliminary data.</text>
</comment>
<dbReference type="Proteomes" id="UP001203342">
    <property type="component" value="Unassembled WGS sequence"/>
</dbReference>
<name>A0ABT0THW2_9FLAO</name>
<proteinExistence type="predicted"/>
<keyword evidence="2" id="KW-1185">Reference proteome</keyword>
<dbReference type="RefSeq" id="WP_250582084.1">
    <property type="nucleotide sequence ID" value="NZ_JAMLJN010000006.1"/>
</dbReference>
<evidence type="ECO:0008006" key="3">
    <source>
        <dbReference type="Google" id="ProtNLM"/>
    </source>
</evidence>
<dbReference type="EMBL" id="JAMLJN010000006">
    <property type="protein sequence ID" value="MCL9770572.1"/>
    <property type="molecule type" value="Genomic_DNA"/>
</dbReference>
<accession>A0ABT0THW2</accession>
<gene>
    <name evidence="1" type="ORF">NAT47_09085</name>
</gene>
<evidence type="ECO:0000313" key="2">
    <source>
        <dbReference type="Proteomes" id="UP001203342"/>
    </source>
</evidence>
<protein>
    <recommendedName>
        <fullName evidence="3">DUF4253 domain-containing protein</fullName>
    </recommendedName>
</protein>